<organism evidence="1">
    <name type="scientific">freshwater metagenome</name>
    <dbReference type="NCBI Taxonomy" id="449393"/>
    <lineage>
        <taxon>unclassified sequences</taxon>
        <taxon>metagenomes</taxon>
        <taxon>ecological metagenomes</taxon>
    </lineage>
</organism>
<dbReference type="EMBL" id="CAEZZU010000054">
    <property type="protein sequence ID" value="CAB4775485.1"/>
    <property type="molecule type" value="Genomic_DNA"/>
</dbReference>
<evidence type="ECO:0000313" key="1">
    <source>
        <dbReference type="EMBL" id="CAB4775485.1"/>
    </source>
</evidence>
<evidence type="ECO:0000313" key="3">
    <source>
        <dbReference type="EMBL" id="CAB5014434.1"/>
    </source>
</evidence>
<accession>A0A6J6VWP7</accession>
<protein>
    <submittedName>
        <fullName evidence="1">Unannotated protein</fullName>
    </submittedName>
</protein>
<proteinExistence type="predicted"/>
<gene>
    <name evidence="1" type="ORF">UFOPK2925_00512</name>
    <name evidence="2" type="ORF">UFOPK3317_00718</name>
    <name evidence="3" type="ORF">UFOPK4071_00895</name>
</gene>
<reference evidence="1" key="1">
    <citation type="submission" date="2020-05" db="EMBL/GenBank/DDBJ databases">
        <authorList>
            <person name="Chiriac C."/>
            <person name="Salcher M."/>
            <person name="Ghai R."/>
            <person name="Kavagutti S V."/>
        </authorList>
    </citation>
    <scope>NUCLEOTIDE SEQUENCE</scope>
</reference>
<evidence type="ECO:0000313" key="2">
    <source>
        <dbReference type="EMBL" id="CAB4867329.1"/>
    </source>
</evidence>
<dbReference type="EMBL" id="CAFBPF010000106">
    <property type="protein sequence ID" value="CAB5014434.1"/>
    <property type="molecule type" value="Genomic_DNA"/>
</dbReference>
<dbReference type="EMBL" id="CAFBLK010000104">
    <property type="protein sequence ID" value="CAB4867329.1"/>
    <property type="molecule type" value="Genomic_DNA"/>
</dbReference>
<dbReference type="AlphaFoldDB" id="A0A6J6VWP7"/>
<sequence>MRVLVLEAEPGSAKNAIAELEAEGHSVVRCHEAGMPAFPCSGLTGASACPLEGEGVDVALTVRTFARSVPSAHEDGAACALRARVPLVVAGEAGLNPYAGLGATEVGGRDINAVLNEVVRDSRPEHSQVALAALQASMLANGESSEGLNARVWRTKAGLHAVIEMPAATPNRTRDLAAVRVTGALRAYDSNAPQIDVSVEPI</sequence>
<name>A0A6J6VWP7_9ZZZZ</name>